<evidence type="ECO:0000313" key="3">
    <source>
        <dbReference type="Proteomes" id="UP001378592"/>
    </source>
</evidence>
<evidence type="ECO:0000256" key="1">
    <source>
        <dbReference type="SAM" id="MobiDB-lite"/>
    </source>
</evidence>
<dbReference type="AlphaFoldDB" id="A0AAN9ZGS3"/>
<feature type="region of interest" description="Disordered" evidence="1">
    <location>
        <begin position="73"/>
        <end position="129"/>
    </location>
</feature>
<protein>
    <submittedName>
        <fullName evidence="2">Uncharacterized protein</fullName>
    </submittedName>
</protein>
<gene>
    <name evidence="2" type="ORF">R5R35_002701</name>
</gene>
<accession>A0AAN9ZGS3</accession>
<feature type="region of interest" description="Disordered" evidence="1">
    <location>
        <begin position="16"/>
        <end position="54"/>
    </location>
</feature>
<feature type="compositionally biased region" description="Gly residues" evidence="1">
    <location>
        <begin position="77"/>
        <end position="99"/>
    </location>
</feature>
<keyword evidence="3" id="KW-1185">Reference proteome</keyword>
<organism evidence="2 3">
    <name type="scientific">Gryllus longicercus</name>
    <dbReference type="NCBI Taxonomy" id="2509291"/>
    <lineage>
        <taxon>Eukaryota</taxon>
        <taxon>Metazoa</taxon>
        <taxon>Ecdysozoa</taxon>
        <taxon>Arthropoda</taxon>
        <taxon>Hexapoda</taxon>
        <taxon>Insecta</taxon>
        <taxon>Pterygota</taxon>
        <taxon>Neoptera</taxon>
        <taxon>Polyneoptera</taxon>
        <taxon>Orthoptera</taxon>
        <taxon>Ensifera</taxon>
        <taxon>Gryllidea</taxon>
        <taxon>Grylloidea</taxon>
        <taxon>Gryllidae</taxon>
        <taxon>Gryllinae</taxon>
        <taxon>Gryllus</taxon>
    </lineage>
</organism>
<feature type="compositionally biased region" description="Basic residues" evidence="1">
    <location>
        <begin position="100"/>
        <end position="113"/>
    </location>
</feature>
<reference evidence="2 3" key="1">
    <citation type="submission" date="2024-03" db="EMBL/GenBank/DDBJ databases">
        <title>The genome assembly and annotation of the cricket Gryllus longicercus Weissman &amp; Gray.</title>
        <authorList>
            <person name="Szrajer S."/>
            <person name="Gray D."/>
            <person name="Ylla G."/>
        </authorList>
    </citation>
    <scope>NUCLEOTIDE SEQUENCE [LARGE SCALE GENOMIC DNA]</scope>
    <source>
        <strain evidence="2">DAG 2021-001</strain>
        <tissue evidence="2">Whole body minus gut</tissue>
    </source>
</reference>
<comment type="caution">
    <text evidence="2">The sequence shown here is derived from an EMBL/GenBank/DDBJ whole genome shotgun (WGS) entry which is preliminary data.</text>
</comment>
<sequence>MGIQHTVCCVLRTKDGRTKRRGRLASRRKAANESRASETGPQSRGTVVGPSLVLGSAAGDPVALQAVAGPHEASLGGARGLLGGGSGGGGGGGGGGGRGRGARRRHGRRRAGARRLGAQAHTQPPPPRLFRFGSAKQQTYMTRNLHSLFSKYVHHR</sequence>
<dbReference type="EMBL" id="JAZDUA010000021">
    <property type="protein sequence ID" value="KAK7872714.1"/>
    <property type="molecule type" value="Genomic_DNA"/>
</dbReference>
<feature type="compositionally biased region" description="Basic residues" evidence="1">
    <location>
        <begin position="17"/>
        <end position="29"/>
    </location>
</feature>
<name>A0AAN9ZGS3_9ORTH</name>
<evidence type="ECO:0000313" key="2">
    <source>
        <dbReference type="EMBL" id="KAK7872714.1"/>
    </source>
</evidence>
<dbReference type="Proteomes" id="UP001378592">
    <property type="component" value="Unassembled WGS sequence"/>
</dbReference>
<proteinExistence type="predicted"/>